<gene>
    <name evidence="6" type="ORF">D7318_24915</name>
    <name evidence="5" type="ORF">D7319_25550</name>
</gene>
<keyword evidence="2" id="KW-0238">DNA-binding</keyword>
<protein>
    <submittedName>
        <fullName evidence="5">MarR family transcriptional regulator</fullName>
    </submittedName>
</protein>
<reference evidence="7 8" key="1">
    <citation type="submission" date="2018-09" db="EMBL/GenBank/DDBJ databases">
        <title>Streptomyces sp. nov. DS1-2, an endophytic actinomycete isolated from roots of Dendrobium scabrilingue.</title>
        <authorList>
            <person name="Kuncharoen N."/>
            <person name="Kudo T."/>
            <person name="Ohkuma M."/>
            <person name="Yuki M."/>
            <person name="Tanasupawat S."/>
        </authorList>
    </citation>
    <scope>NUCLEOTIDE SEQUENCE [LARGE SCALE GENOMIC DNA]</scope>
    <source>
        <strain evidence="5 8">AZ1-7</strain>
        <strain evidence="6 7">DS1-2</strain>
    </source>
</reference>
<organism evidence="5 8">
    <name type="scientific">Streptomyces radicis</name>
    <dbReference type="NCBI Taxonomy" id="1750517"/>
    <lineage>
        <taxon>Bacteria</taxon>
        <taxon>Bacillati</taxon>
        <taxon>Actinomycetota</taxon>
        <taxon>Actinomycetes</taxon>
        <taxon>Kitasatosporales</taxon>
        <taxon>Streptomycetaceae</taxon>
        <taxon>Streptomyces</taxon>
    </lineage>
</organism>
<dbReference type="Gene3D" id="1.10.10.10">
    <property type="entry name" value="Winged helix-like DNA-binding domain superfamily/Winged helix DNA-binding domain"/>
    <property type="match status" value="1"/>
</dbReference>
<dbReference type="AlphaFoldDB" id="A0A3A9VWL1"/>
<dbReference type="GO" id="GO:0006950">
    <property type="term" value="P:response to stress"/>
    <property type="evidence" value="ECO:0007669"/>
    <property type="project" value="TreeGrafter"/>
</dbReference>
<dbReference type="InterPro" id="IPR039422">
    <property type="entry name" value="MarR/SlyA-like"/>
</dbReference>
<evidence type="ECO:0000313" key="6">
    <source>
        <dbReference type="EMBL" id="RKN16889.1"/>
    </source>
</evidence>
<dbReference type="PANTHER" id="PTHR33164">
    <property type="entry name" value="TRANSCRIPTIONAL REGULATOR, MARR FAMILY"/>
    <property type="match status" value="1"/>
</dbReference>
<dbReference type="Pfam" id="PF12802">
    <property type="entry name" value="MarR_2"/>
    <property type="match status" value="1"/>
</dbReference>
<sequence>MASPAAASGLGTRLRHLLDQLEGDIASLYPALGLDDYRPRFTPVVRALVAGGPSSIRELALAMGVTHSAASQTVAQMSARGLVTLEVGSADARRRVVHLTPRARELLPVLASEWEVVESARADLEAELPYSLSELLSALEAALERRPFRDRIADAMARRDEYDDGR</sequence>
<proteinExistence type="predicted"/>
<dbReference type="RefSeq" id="WP_120699441.1">
    <property type="nucleotide sequence ID" value="NZ_RBDX01000027.1"/>
</dbReference>
<dbReference type="Proteomes" id="UP000268652">
    <property type="component" value="Unassembled WGS sequence"/>
</dbReference>
<dbReference type="InterPro" id="IPR036390">
    <property type="entry name" value="WH_DNA-bd_sf"/>
</dbReference>
<dbReference type="GO" id="GO:0003677">
    <property type="term" value="F:DNA binding"/>
    <property type="evidence" value="ECO:0007669"/>
    <property type="project" value="UniProtKB-KW"/>
</dbReference>
<keyword evidence="1" id="KW-0805">Transcription regulation</keyword>
<accession>A0A3A9VWL1</accession>
<evidence type="ECO:0000256" key="3">
    <source>
        <dbReference type="ARBA" id="ARBA00023163"/>
    </source>
</evidence>
<evidence type="ECO:0000256" key="2">
    <source>
        <dbReference type="ARBA" id="ARBA00023125"/>
    </source>
</evidence>
<keyword evidence="7" id="KW-1185">Reference proteome</keyword>
<dbReference type="OrthoDB" id="3211876at2"/>
<comment type="caution">
    <text evidence="5">The sequence shown here is derived from an EMBL/GenBank/DDBJ whole genome shotgun (WGS) entry which is preliminary data.</text>
</comment>
<evidence type="ECO:0000313" key="8">
    <source>
        <dbReference type="Proteomes" id="UP000275024"/>
    </source>
</evidence>
<dbReference type="SUPFAM" id="SSF46785">
    <property type="entry name" value="Winged helix' DNA-binding domain"/>
    <property type="match status" value="1"/>
</dbReference>
<dbReference type="InterPro" id="IPR000835">
    <property type="entry name" value="HTH_MarR-typ"/>
</dbReference>
<dbReference type="EMBL" id="RBDX01000027">
    <property type="protein sequence ID" value="RKN05381.1"/>
    <property type="molecule type" value="Genomic_DNA"/>
</dbReference>
<dbReference type="EMBL" id="RBDY01000025">
    <property type="protein sequence ID" value="RKN16889.1"/>
    <property type="molecule type" value="Genomic_DNA"/>
</dbReference>
<dbReference type="PANTHER" id="PTHR33164:SF64">
    <property type="entry name" value="TRANSCRIPTIONAL REGULATOR SLYA"/>
    <property type="match status" value="1"/>
</dbReference>
<name>A0A3A9VWL1_9ACTN</name>
<evidence type="ECO:0000313" key="5">
    <source>
        <dbReference type="EMBL" id="RKN05381.1"/>
    </source>
</evidence>
<feature type="domain" description="HTH marR-type" evidence="4">
    <location>
        <begin position="44"/>
        <end position="94"/>
    </location>
</feature>
<evidence type="ECO:0000259" key="4">
    <source>
        <dbReference type="Pfam" id="PF12802"/>
    </source>
</evidence>
<dbReference type="GO" id="GO:0003700">
    <property type="term" value="F:DNA-binding transcription factor activity"/>
    <property type="evidence" value="ECO:0007669"/>
    <property type="project" value="InterPro"/>
</dbReference>
<dbReference type="InterPro" id="IPR036388">
    <property type="entry name" value="WH-like_DNA-bd_sf"/>
</dbReference>
<keyword evidence="3" id="KW-0804">Transcription</keyword>
<evidence type="ECO:0000313" key="7">
    <source>
        <dbReference type="Proteomes" id="UP000268652"/>
    </source>
</evidence>
<evidence type="ECO:0000256" key="1">
    <source>
        <dbReference type="ARBA" id="ARBA00023015"/>
    </source>
</evidence>
<dbReference type="Proteomes" id="UP000275024">
    <property type="component" value="Unassembled WGS sequence"/>
</dbReference>